<proteinExistence type="inferred from homology"/>
<accession>A0ABV7L9R1</accession>
<feature type="domain" description="Fe2OG dioxygenase" evidence="6">
    <location>
        <begin position="181"/>
        <end position="290"/>
    </location>
</feature>
<protein>
    <submittedName>
        <fullName evidence="7">Isopenicillin N synthase family dioxygenase</fullName>
    </submittedName>
</protein>
<keyword evidence="3 5" id="KW-0560">Oxidoreductase</keyword>
<comment type="caution">
    <text evidence="7">The sequence shown here is derived from an EMBL/GenBank/DDBJ whole genome shotgun (WGS) entry which is preliminary data.</text>
</comment>
<keyword evidence="2 5" id="KW-0479">Metal-binding</keyword>
<evidence type="ECO:0000256" key="4">
    <source>
        <dbReference type="ARBA" id="ARBA00023004"/>
    </source>
</evidence>
<dbReference type="Pfam" id="PF03171">
    <property type="entry name" value="2OG-FeII_Oxy"/>
    <property type="match status" value="1"/>
</dbReference>
<keyword evidence="8" id="KW-1185">Reference proteome</keyword>
<dbReference type="PROSITE" id="PS51471">
    <property type="entry name" value="FE2OG_OXY"/>
    <property type="match status" value="1"/>
</dbReference>
<keyword evidence="4 5" id="KW-0408">Iron</keyword>
<dbReference type="InterPro" id="IPR005123">
    <property type="entry name" value="Oxoglu/Fe-dep_dioxygenase_dom"/>
</dbReference>
<dbReference type="EMBL" id="JBHRTR010000054">
    <property type="protein sequence ID" value="MFC3231421.1"/>
    <property type="molecule type" value="Genomic_DNA"/>
</dbReference>
<dbReference type="Pfam" id="PF14226">
    <property type="entry name" value="DIOX_N"/>
    <property type="match status" value="1"/>
</dbReference>
<name>A0ABV7L9R1_9PROT</name>
<dbReference type="InterPro" id="IPR027443">
    <property type="entry name" value="IPNS-like_sf"/>
</dbReference>
<dbReference type="Gene3D" id="2.60.120.330">
    <property type="entry name" value="B-lactam Antibiotic, Isopenicillin N Synthase, Chain"/>
    <property type="match status" value="1"/>
</dbReference>
<reference evidence="8" key="1">
    <citation type="journal article" date="2019" name="Int. J. Syst. Evol. Microbiol.">
        <title>The Global Catalogue of Microorganisms (GCM) 10K type strain sequencing project: providing services to taxonomists for standard genome sequencing and annotation.</title>
        <authorList>
            <consortium name="The Broad Institute Genomics Platform"/>
            <consortium name="The Broad Institute Genome Sequencing Center for Infectious Disease"/>
            <person name="Wu L."/>
            <person name="Ma J."/>
        </authorList>
    </citation>
    <scope>NUCLEOTIDE SEQUENCE [LARGE SCALE GENOMIC DNA]</scope>
    <source>
        <strain evidence="8">KCTC 42964</strain>
    </source>
</reference>
<sequence length="334" mass="36632">MTIMDVPVIDVSPFYSGGPAGKRAVAEAIDRACTDIGFLQLVGHPVPQDLIRRVYDSARAFFDLPDAAKAEVVRPSPDQVRGYSAIGDEGLSYSLDEVAPGDLKESLSVGPVDVPAGDPYYHGPAAGPHFAPNIWPAQVPDLAESWTEYFRQMERFSADVMRMFALGLGLEEEFFTPTIDRHISMLRVLNYPDQPQPPEPGQLRAGAHSDYGSLTLLVQEQAPGGLQVRNKAGEWVPVPPVEGAFVLNIGDLMMEWTNDRWISTLHRVVNPPRDAALGSRRQSIVFFHQPNYDAMIECLPHCASPDNPPKYAPISSGDHLRNKFVKQTTFGGAG</sequence>
<keyword evidence="7" id="KW-0223">Dioxygenase</keyword>
<evidence type="ECO:0000256" key="3">
    <source>
        <dbReference type="ARBA" id="ARBA00023002"/>
    </source>
</evidence>
<evidence type="ECO:0000256" key="2">
    <source>
        <dbReference type="ARBA" id="ARBA00022723"/>
    </source>
</evidence>
<evidence type="ECO:0000256" key="5">
    <source>
        <dbReference type="RuleBase" id="RU003682"/>
    </source>
</evidence>
<dbReference type="Proteomes" id="UP001595528">
    <property type="component" value="Unassembled WGS sequence"/>
</dbReference>
<comment type="similarity">
    <text evidence="1 5">Belongs to the iron/ascorbate-dependent oxidoreductase family.</text>
</comment>
<evidence type="ECO:0000259" key="6">
    <source>
        <dbReference type="PROSITE" id="PS51471"/>
    </source>
</evidence>
<dbReference type="PRINTS" id="PR00682">
    <property type="entry name" value="IPNSYNTHASE"/>
</dbReference>
<dbReference type="RefSeq" id="WP_379906898.1">
    <property type="nucleotide sequence ID" value="NZ_JBHRTR010000054.1"/>
</dbReference>
<dbReference type="InterPro" id="IPR026992">
    <property type="entry name" value="DIOX_N"/>
</dbReference>
<dbReference type="InterPro" id="IPR044861">
    <property type="entry name" value="IPNS-like_FE2OG_OXY"/>
</dbReference>
<organism evidence="7 8">
    <name type="scientific">Marinibaculum pumilum</name>
    <dbReference type="NCBI Taxonomy" id="1766165"/>
    <lineage>
        <taxon>Bacteria</taxon>
        <taxon>Pseudomonadati</taxon>
        <taxon>Pseudomonadota</taxon>
        <taxon>Alphaproteobacteria</taxon>
        <taxon>Rhodospirillales</taxon>
        <taxon>Rhodospirillaceae</taxon>
        <taxon>Marinibaculum</taxon>
    </lineage>
</organism>
<evidence type="ECO:0000256" key="1">
    <source>
        <dbReference type="ARBA" id="ARBA00008056"/>
    </source>
</evidence>
<dbReference type="PANTHER" id="PTHR10209">
    <property type="entry name" value="OXIDOREDUCTASE, 2OG-FE II OXYGENASE FAMILY PROTEIN"/>
    <property type="match status" value="1"/>
</dbReference>
<gene>
    <name evidence="7" type="ORF">ACFOGJ_29505</name>
</gene>
<dbReference type="PANTHER" id="PTHR10209:SF881">
    <property type="entry name" value="FI07970P-RELATED"/>
    <property type="match status" value="1"/>
</dbReference>
<evidence type="ECO:0000313" key="8">
    <source>
        <dbReference type="Proteomes" id="UP001595528"/>
    </source>
</evidence>
<evidence type="ECO:0000313" key="7">
    <source>
        <dbReference type="EMBL" id="MFC3231421.1"/>
    </source>
</evidence>
<dbReference type="SUPFAM" id="SSF51197">
    <property type="entry name" value="Clavaminate synthase-like"/>
    <property type="match status" value="1"/>
</dbReference>
<dbReference type="GO" id="GO:0051213">
    <property type="term" value="F:dioxygenase activity"/>
    <property type="evidence" value="ECO:0007669"/>
    <property type="project" value="UniProtKB-KW"/>
</dbReference>